<proteinExistence type="predicted"/>
<name>A0AAD1XJQ9_EUPCR</name>
<sequence>MSVFFKVNFTIGLNCELTPKRIRFSMNSSHGNSKCCCFTIKEMITFISRRVKAWPWHLLRSCPKYLVKSYASHLQTRRDKAISDNLSLVKKDSTDLDVFITLVRKKLVKTESYLRLFEDTYNDRTSSCIISSRRKVKLKSHTLARKFLICQGDFRYRFVRIIINPRSKFVKFLA</sequence>
<reference evidence="1" key="1">
    <citation type="submission" date="2023-07" db="EMBL/GenBank/DDBJ databases">
        <authorList>
            <consortium name="AG Swart"/>
            <person name="Singh M."/>
            <person name="Singh A."/>
            <person name="Seah K."/>
            <person name="Emmerich C."/>
        </authorList>
    </citation>
    <scope>NUCLEOTIDE SEQUENCE</scope>
    <source>
        <strain evidence="1">DP1</strain>
    </source>
</reference>
<dbReference type="Proteomes" id="UP001295684">
    <property type="component" value="Unassembled WGS sequence"/>
</dbReference>
<evidence type="ECO:0000313" key="1">
    <source>
        <dbReference type="EMBL" id="CAI2373998.1"/>
    </source>
</evidence>
<evidence type="ECO:0000313" key="2">
    <source>
        <dbReference type="Proteomes" id="UP001295684"/>
    </source>
</evidence>
<comment type="caution">
    <text evidence="1">The sequence shown here is derived from an EMBL/GenBank/DDBJ whole genome shotgun (WGS) entry which is preliminary data.</text>
</comment>
<dbReference type="AlphaFoldDB" id="A0AAD1XJQ9"/>
<protein>
    <submittedName>
        <fullName evidence="1">Uncharacterized protein</fullName>
    </submittedName>
</protein>
<dbReference type="EMBL" id="CAMPGE010015371">
    <property type="protein sequence ID" value="CAI2373998.1"/>
    <property type="molecule type" value="Genomic_DNA"/>
</dbReference>
<keyword evidence="2" id="KW-1185">Reference proteome</keyword>
<gene>
    <name evidence="1" type="ORF">ECRASSUSDP1_LOCUS15347</name>
</gene>
<organism evidence="1 2">
    <name type="scientific">Euplotes crassus</name>
    <dbReference type="NCBI Taxonomy" id="5936"/>
    <lineage>
        <taxon>Eukaryota</taxon>
        <taxon>Sar</taxon>
        <taxon>Alveolata</taxon>
        <taxon>Ciliophora</taxon>
        <taxon>Intramacronucleata</taxon>
        <taxon>Spirotrichea</taxon>
        <taxon>Hypotrichia</taxon>
        <taxon>Euplotida</taxon>
        <taxon>Euplotidae</taxon>
        <taxon>Moneuplotes</taxon>
    </lineage>
</organism>
<accession>A0AAD1XJQ9</accession>